<dbReference type="Gene3D" id="3.30.200.20">
    <property type="entry name" value="Phosphorylase Kinase, domain 1"/>
    <property type="match status" value="1"/>
</dbReference>
<evidence type="ECO:0000313" key="10">
    <source>
        <dbReference type="EMBL" id="CAD8553841.1"/>
    </source>
</evidence>
<accession>A0A7S0JKV0</accession>
<comment type="similarity">
    <text evidence="1">Belongs to the protein kinase superfamily. CMGC Ser/Thr protein kinase family. CDC2/CDKX subfamily.</text>
</comment>
<dbReference type="SUPFAM" id="SSF56112">
    <property type="entry name" value="Protein kinase-like (PK-like)"/>
    <property type="match status" value="1"/>
</dbReference>
<evidence type="ECO:0000256" key="7">
    <source>
        <dbReference type="ARBA" id="ARBA00022840"/>
    </source>
</evidence>
<keyword evidence="3" id="KW-0597">Phosphoprotein</keyword>
<dbReference type="GO" id="GO:0007346">
    <property type="term" value="P:regulation of mitotic cell cycle"/>
    <property type="evidence" value="ECO:0007669"/>
    <property type="project" value="TreeGrafter"/>
</dbReference>
<dbReference type="PANTHER" id="PTHR24056:SF107">
    <property type="entry name" value="CYCLIN-DEPENDENT KINASE 11A-RELATED"/>
    <property type="match status" value="1"/>
</dbReference>
<organism evidence="10">
    <name type="scientific">Calcidiscus leptoporus</name>
    <dbReference type="NCBI Taxonomy" id="127549"/>
    <lineage>
        <taxon>Eukaryota</taxon>
        <taxon>Haptista</taxon>
        <taxon>Haptophyta</taxon>
        <taxon>Prymnesiophyceae</taxon>
        <taxon>Coccolithales</taxon>
        <taxon>Calcidiscaceae</taxon>
        <taxon>Calcidiscus</taxon>
    </lineage>
</organism>
<dbReference type="AlphaFoldDB" id="A0A7S0JKV0"/>
<name>A0A7S0JKV0_9EUKA</name>
<evidence type="ECO:0000256" key="5">
    <source>
        <dbReference type="ARBA" id="ARBA00022741"/>
    </source>
</evidence>
<dbReference type="GO" id="GO:0005524">
    <property type="term" value="F:ATP binding"/>
    <property type="evidence" value="ECO:0007669"/>
    <property type="project" value="UniProtKB-KW"/>
</dbReference>
<dbReference type="FunFam" id="3.30.200.20:FF:000172">
    <property type="entry name" value="cyclin-dependent kinase G-2 isoform X1"/>
    <property type="match status" value="1"/>
</dbReference>
<gene>
    <name evidence="10" type="ORF">CLEP1334_LOCUS29132</name>
</gene>
<dbReference type="InterPro" id="IPR008271">
    <property type="entry name" value="Ser/Thr_kinase_AS"/>
</dbReference>
<sequence>MGVSPTPPPPPCRSVDCYEKLYKIDEGAYGVVYKAKDRITGEIVALKQVKLLSKQEGFPVTSLREINVLLSLSHPNVVKVREMVVGNTMDKIFMAMDFMDHDLKGLMQTMKQPFSASEVKRLMIDLMQALEYCHEHWVLHRDLKTSNLLMSSRGVVSLCDFGLARMYGEPLKNYTELVVTLWYRAPELLLGCKLYGPEIDVWSMGCIFAELVLREPLLPGKGELDQIDKIFKLLGTPTEASWPGVTELPNMNKVQFRPQPFNHLRNKFKRGASFTSETALSDAGLDLLNSMLSLDPKKRITAKQALEHEYFLEQPPPKAHHMMPTYPSSHDKKGKQKVRSVNEEEAAQRMLFHSQR</sequence>
<evidence type="ECO:0000256" key="3">
    <source>
        <dbReference type="ARBA" id="ARBA00022553"/>
    </source>
</evidence>
<evidence type="ECO:0000256" key="4">
    <source>
        <dbReference type="ARBA" id="ARBA00022679"/>
    </source>
</evidence>
<keyword evidence="6" id="KW-0418">Kinase</keyword>
<evidence type="ECO:0000256" key="8">
    <source>
        <dbReference type="SAM" id="MobiDB-lite"/>
    </source>
</evidence>
<dbReference type="Pfam" id="PF00069">
    <property type="entry name" value="Pkinase"/>
    <property type="match status" value="1"/>
</dbReference>
<feature type="region of interest" description="Disordered" evidence="8">
    <location>
        <begin position="313"/>
        <end position="356"/>
    </location>
</feature>
<dbReference type="FunFam" id="1.10.510.10:FF:000211">
    <property type="entry name" value="Cyclin-dependent kinase G-2"/>
    <property type="match status" value="1"/>
</dbReference>
<reference evidence="10" key="1">
    <citation type="submission" date="2021-01" db="EMBL/GenBank/DDBJ databases">
        <authorList>
            <person name="Corre E."/>
            <person name="Pelletier E."/>
            <person name="Niang G."/>
            <person name="Scheremetjew M."/>
            <person name="Finn R."/>
            <person name="Kale V."/>
            <person name="Holt S."/>
            <person name="Cochrane G."/>
            <person name="Meng A."/>
            <person name="Brown T."/>
            <person name="Cohen L."/>
        </authorList>
    </citation>
    <scope>NUCLEOTIDE SEQUENCE</scope>
    <source>
        <strain evidence="10">RCC1130</strain>
    </source>
</reference>
<dbReference type="InterPro" id="IPR000719">
    <property type="entry name" value="Prot_kinase_dom"/>
</dbReference>
<evidence type="ECO:0000256" key="2">
    <source>
        <dbReference type="ARBA" id="ARBA00022527"/>
    </source>
</evidence>
<dbReference type="InterPro" id="IPR011009">
    <property type="entry name" value="Kinase-like_dom_sf"/>
</dbReference>
<proteinExistence type="inferred from homology"/>
<keyword evidence="7" id="KW-0067">ATP-binding</keyword>
<dbReference type="Gene3D" id="1.10.510.10">
    <property type="entry name" value="Transferase(Phosphotransferase) domain 1"/>
    <property type="match status" value="1"/>
</dbReference>
<protein>
    <recommendedName>
        <fullName evidence="9">Protein kinase domain-containing protein</fullName>
    </recommendedName>
</protein>
<dbReference type="GO" id="GO:0004674">
    <property type="term" value="F:protein serine/threonine kinase activity"/>
    <property type="evidence" value="ECO:0007669"/>
    <property type="project" value="UniProtKB-KW"/>
</dbReference>
<dbReference type="InterPro" id="IPR045267">
    <property type="entry name" value="CDK11/PITSLRE_STKc"/>
</dbReference>
<dbReference type="EMBL" id="HBER01058336">
    <property type="protein sequence ID" value="CAD8553841.1"/>
    <property type="molecule type" value="Transcribed_RNA"/>
</dbReference>
<dbReference type="GO" id="GO:0005634">
    <property type="term" value="C:nucleus"/>
    <property type="evidence" value="ECO:0007669"/>
    <property type="project" value="TreeGrafter"/>
</dbReference>
<dbReference type="SMART" id="SM00220">
    <property type="entry name" value="S_TKc"/>
    <property type="match status" value="1"/>
</dbReference>
<dbReference type="PROSITE" id="PS50011">
    <property type="entry name" value="PROTEIN_KINASE_DOM"/>
    <property type="match status" value="1"/>
</dbReference>
<evidence type="ECO:0000259" key="9">
    <source>
        <dbReference type="PROSITE" id="PS50011"/>
    </source>
</evidence>
<evidence type="ECO:0000256" key="1">
    <source>
        <dbReference type="ARBA" id="ARBA00006485"/>
    </source>
</evidence>
<dbReference type="PROSITE" id="PS00108">
    <property type="entry name" value="PROTEIN_KINASE_ST"/>
    <property type="match status" value="1"/>
</dbReference>
<feature type="domain" description="Protein kinase" evidence="9">
    <location>
        <begin position="18"/>
        <end position="311"/>
    </location>
</feature>
<evidence type="ECO:0000256" key="6">
    <source>
        <dbReference type="ARBA" id="ARBA00022777"/>
    </source>
</evidence>
<dbReference type="PANTHER" id="PTHR24056">
    <property type="entry name" value="CELL DIVISION PROTEIN KINASE"/>
    <property type="match status" value="1"/>
</dbReference>
<keyword evidence="4" id="KW-0808">Transferase</keyword>
<dbReference type="GO" id="GO:0080090">
    <property type="term" value="P:regulation of primary metabolic process"/>
    <property type="evidence" value="ECO:0007669"/>
    <property type="project" value="UniProtKB-ARBA"/>
</dbReference>
<dbReference type="CDD" id="cd07843">
    <property type="entry name" value="STKc_CDC2L1"/>
    <property type="match status" value="1"/>
</dbReference>
<keyword evidence="2" id="KW-0723">Serine/threonine-protein kinase</keyword>
<dbReference type="InterPro" id="IPR050108">
    <property type="entry name" value="CDK"/>
</dbReference>
<keyword evidence="5" id="KW-0547">Nucleotide-binding</keyword>
<dbReference type="GO" id="GO:0010556">
    <property type="term" value="P:regulation of macromolecule biosynthetic process"/>
    <property type="evidence" value="ECO:0007669"/>
    <property type="project" value="UniProtKB-ARBA"/>
</dbReference>